<dbReference type="EMBL" id="QGKY02001925">
    <property type="protein sequence ID" value="KAF2548857.1"/>
    <property type="molecule type" value="Genomic_DNA"/>
</dbReference>
<name>A0A8S9GXZ9_BRACR</name>
<proteinExistence type="predicted"/>
<accession>A0A8S9GXZ9</accession>
<organism evidence="1">
    <name type="scientific">Brassica cretica</name>
    <name type="common">Mustard</name>
    <dbReference type="NCBI Taxonomy" id="69181"/>
    <lineage>
        <taxon>Eukaryota</taxon>
        <taxon>Viridiplantae</taxon>
        <taxon>Streptophyta</taxon>
        <taxon>Embryophyta</taxon>
        <taxon>Tracheophyta</taxon>
        <taxon>Spermatophyta</taxon>
        <taxon>Magnoliopsida</taxon>
        <taxon>eudicotyledons</taxon>
        <taxon>Gunneridae</taxon>
        <taxon>Pentapetalae</taxon>
        <taxon>rosids</taxon>
        <taxon>malvids</taxon>
        <taxon>Brassicales</taxon>
        <taxon>Brassicaceae</taxon>
        <taxon>Brassiceae</taxon>
        <taxon>Brassica</taxon>
    </lineage>
</organism>
<gene>
    <name evidence="1" type="ORF">F2Q70_00020137</name>
</gene>
<protein>
    <submittedName>
        <fullName evidence="1">Uncharacterized protein</fullName>
    </submittedName>
</protein>
<dbReference type="AlphaFoldDB" id="A0A8S9GXZ9"/>
<evidence type="ECO:0000313" key="1">
    <source>
        <dbReference type="EMBL" id="KAF2548857.1"/>
    </source>
</evidence>
<reference evidence="1" key="1">
    <citation type="submission" date="2019-12" db="EMBL/GenBank/DDBJ databases">
        <title>Genome sequencing and annotation of Brassica cretica.</title>
        <authorList>
            <person name="Studholme D.J."/>
            <person name="Sarris P.F."/>
        </authorList>
    </citation>
    <scope>NUCLEOTIDE SEQUENCE</scope>
    <source>
        <strain evidence="1">PFS-102/07</strain>
        <tissue evidence="1">Leaf</tissue>
    </source>
</reference>
<comment type="caution">
    <text evidence="1">The sequence shown here is derived from an EMBL/GenBank/DDBJ whole genome shotgun (WGS) entry which is preliminary data.</text>
</comment>
<sequence>MRNSCMHDILELNSLITVISDGNISLVNKLDLGSQLSSFDHKKVSIDDPIGISLDTPFAISIDCQKTISIDASS</sequence>